<dbReference type="PROSITE" id="PS50118">
    <property type="entry name" value="HMG_BOX_2"/>
    <property type="match status" value="1"/>
</dbReference>
<keyword evidence="5" id="KW-1185">Reference proteome</keyword>
<feature type="DNA-binding region" description="HMG box" evidence="1">
    <location>
        <begin position="120"/>
        <end position="195"/>
    </location>
</feature>
<protein>
    <recommendedName>
        <fullName evidence="3">HMG box domain-containing protein</fullName>
    </recommendedName>
</protein>
<feature type="region of interest" description="Disordered" evidence="2">
    <location>
        <begin position="211"/>
        <end position="265"/>
    </location>
</feature>
<sequence length="378" mass="39730">MAQEAPANPHVQQVIVSLMNLQSGLAHVQTGLGDLLRAYMNHTNSILQGEDGAAIESLQLPATLQANANAAIEATTNAVNGLNQAAPAVAASLHAAAAAPEQAGKKKRKREKKEKDPNAPKRPLTAAFLYAQAARPVVRRDLEACLGPGEKLEPNSVNMEVTKRWNEMSEEDKEQWKASYRQSMEKFKEEYAAYMANTGVNAPELHDALASDEAEGGALDSDVESADEDEALPTPVAKAPSPPAAKTPRANKRQKTASTPAANGTAAHVAIAPATAATPVPLPKQSAAAAAAAAAAAEAPVTAPAKKERKKKAAPQAIAPAPGKDASPEETKKKAKGARSTRNTEAEAEPEKENVKEKEVKPTKKRDRSKRKSEGTAA</sequence>
<dbReference type="InterPro" id="IPR009071">
    <property type="entry name" value="HMG_box_dom"/>
</dbReference>
<feature type="region of interest" description="Disordered" evidence="2">
    <location>
        <begin position="282"/>
        <end position="378"/>
    </location>
</feature>
<dbReference type="OrthoDB" id="5550281at2759"/>
<dbReference type="Proteomes" id="UP000240883">
    <property type="component" value="Unassembled WGS sequence"/>
</dbReference>
<evidence type="ECO:0000313" key="4">
    <source>
        <dbReference type="EMBL" id="PSN66681.1"/>
    </source>
</evidence>
<dbReference type="InterPro" id="IPR036910">
    <property type="entry name" value="HMG_box_dom_sf"/>
</dbReference>
<name>A0A2T2NML9_CORCC</name>
<dbReference type="SUPFAM" id="SSF47095">
    <property type="entry name" value="HMG-box"/>
    <property type="match status" value="1"/>
</dbReference>
<feature type="compositionally biased region" description="Acidic residues" evidence="2">
    <location>
        <begin position="211"/>
        <end position="231"/>
    </location>
</feature>
<feature type="region of interest" description="Disordered" evidence="2">
    <location>
        <begin position="96"/>
        <end position="123"/>
    </location>
</feature>
<reference evidence="4 5" key="1">
    <citation type="journal article" date="2018" name="Front. Microbiol.">
        <title>Genome-Wide Analysis of Corynespora cassiicola Leaf Fall Disease Putative Effectors.</title>
        <authorList>
            <person name="Lopez D."/>
            <person name="Ribeiro S."/>
            <person name="Label P."/>
            <person name="Fumanal B."/>
            <person name="Venisse J.S."/>
            <person name="Kohler A."/>
            <person name="de Oliveira R.R."/>
            <person name="Labutti K."/>
            <person name="Lipzen A."/>
            <person name="Lail K."/>
            <person name="Bauer D."/>
            <person name="Ohm R.A."/>
            <person name="Barry K.W."/>
            <person name="Spatafora J."/>
            <person name="Grigoriev I.V."/>
            <person name="Martin F.M."/>
            <person name="Pujade-Renaud V."/>
        </authorList>
    </citation>
    <scope>NUCLEOTIDE SEQUENCE [LARGE SCALE GENOMIC DNA]</scope>
    <source>
        <strain evidence="4 5">Philippines</strain>
    </source>
</reference>
<evidence type="ECO:0000256" key="1">
    <source>
        <dbReference type="PROSITE-ProRule" id="PRU00267"/>
    </source>
</evidence>
<feature type="compositionally biased region" description="Basic and acidic residues" evidence="2">
    <location>
        <begin position="342"/>
        <end position="362"/>
    </location>
</feature>
<feature type="compositionally biased region" description="Low complexity" evidence="2">
    <location>
        <begin position="287"/>
        <end position="304"/>
    </location>
</feature>
<dbReference type="STRING" id="1448308.A0A2T2NML9"/>
<organism evidence="4 5">
    <name type="scientific">Corynespora cassiicola Philippines</name>
    <dbReference type="NCBI Taxonomy" id="1448308"/>
    <lineage>
        <taxon>Eukaryota</taxon>
        <taxon>Fungi</taxon>
        <taxon>Dikarya</taxon>
        <taxon>Ascomycota</taxon>
        <taxon>Pezizomycotina</taxon>
        <taxon>Dothideomycetes</taxon>
        <taxon>Pleosporomycetidae</taxon>
        <taxon>Pleosporales</taxon>
        <taxon>Corynesporascaceae</taxon>
        <taxon>Corynespora</taxon>
    </lineage>
</organism>
<dbReference type="GO" id="GO:0003677">
    <property type="term" value="F:DNA binding"/>
    <property type="evidence" value="ECO:0007669"/>
    <property type="project" value="UniProtKB-UniRule"/>
</dbReference>
<evidence type="ECO:0000256" key="2">
    <source>
        <dbReference type="SAM" id="MobiDB-lite"/>
    </source>
</evidence>
<proteinExistence type="predicted"/>
<evidence type="ECO:0000313" key="5">
    <source>
        <dbReference type="Proteomes" id="UP000240883"/>
    </source>
</evidence>
<dbReference type="Pfam" id="PF00505">
    <property type="entry name" value="HMG_box"/>
    <property type="match status" value="1"/>
</dbReference>
<gene>
    <name evidence="4" type="ORF">BS50DRAFT_573508</name>
</gene>
<dbReference type="SMART" id="SM00398">
    <property type="entry name" value="HMG"/>
    <property type="match status" value="1"/>
</dbReference>
<keyword evidence="1" id="KW-0539">Nucleus</keyword>
<accession>A0A2T2NML9</accession>
<dbReference type="GO" id="GO:0005634">
    <property type="term" value="C:nucleus"/>
    <property type="evidence" value="ECO:0007669"/>
    <property type="project" value="UniProtKB-UniRule"/>
</dbReference>
<dbReference type="AlphaFoldDB" id="A0A2T2NML9"/>
<keyword evidence="1" id="KW-0238">DNA-binding</keyword>
<dbReference type="Gene3D" id="1.10.30.10">
    <property type="entry name" value="High mobility group box domain"/>
    <property type="match status" value="1"/>
</dbReference>
<evidence type="ECO:0000259" key="3">
    <source>
        <dbReference type="PROSITE" id="PS50118"/>
    </source>
</evidence>
<dbReference type="EMBL" id="KZ678135">
    <property type="protein sequence ID" value="PSN66681.1"/>
    <property type="molecule type" value="Genomic_DNA"/>
</dbReference>
<feature type="domain" description="HMG box" evidence="3">
    <location>
        <begin position="120"/>
        <end position="195"/>
    </location>
</feature>